<protein>
    <submittedName>
        <fullName evidence="4">Cytoskeleton protein RodZ</fullName>
    </submittedName>
</protein>
<dbReference type="CDD" id="cd00093">
    <property type="entry name" value="HTH_XRE"/>
    <property type="match status" value="1"/>
</dbReference>
<dbReference type="InterPro" id="IPR001387">
    <property type="entry name" value="Cro/C1-type_HTH"/>
</dbReference>
<name>A0ABS4JH45_9BACL</name>
<dbReference type="Pfam" id="PF13464">
    <property type="entry name" value="RodZ_C"/>
    <property type="match status" value="1"/>
</dbReference>
<dbReference type="RefSeq" id="WP_209861746.1">
    <property type="nucleotide sequence ID" value="NZ_JAGGLD010000003.1"/>
</dbReference>
<evidence type="ECO:0000313" key="5">
    <source>
        <dbReference type="Proteomes" id="UP001519288"/>
    </source>
</evidence>
<feature type="compositionally biased region" description="Low complexity" evidence="1">
    <location>
        <begin position="320"/>
        <end position="333"/>
    </location>
</feature>
<feature type="compositionally biased region" description="Pro residues" evidence="1">
    <location>
        <begin position="187"/>
        <end position="206"/>
    </location>
</feature>
<sequence>MSDLGQQLKEARLQRGLSLDDVQDMTKIRKRYLEAIEAGDYKVLPGSFYVRAFIKTYAEAVGVEPDGLLEEHRKDVPIAEPEPVLEPVMQKRRSTQVSTGGNSKWLSTVLMFSFALLIVVVIYIVISNNKSASNTKAPDGTSVTTNDKANDPKVTDPVAPSTGVDTPSPTPSGGGTTMTPGQTTPTTPAPTTPTTPEPTTPTPDPGITPVVPESGAVAVTKDGKKGSTTLFKVTGTKGAPVKVEIKGTGKSWVEVRRGSSKGEKLFFDFVDDGTLQSYDLDASGLYIKSGSSSHTQITVAGQSVDDGKNTTRVQLNLSDSAGTNTESGTGTSEPEADTGKAGE</sequence>
<accession>A0ABS4JH45</accession>
<evidence type="ECO:0000256" key="2">
    <source>
        <dbReference type="SAM" id="Phobius"/>
    </source>
</evidence>
<evidence type="ECO:0000313" key="4">
    <source>
        <dbReference type="EMBL" id="MBP2001049.1"/>
    </source>
</evidence>
<dbReference type="Proteomes" id="UP001519288">
    <property type="component" value="Unassembled WGS sequence"/>
</dbReference>
<dbReference type="Gene3D" id="1.10.260.40">
    <property type="entry name" value="lambda repressor-like DNA-binding domains"/>
    <property type="match status" value="1"/>
</dbReference>
<feature type="domain" description="HTH cro/C1-type" evidence="3">
    <location>
        <begin position="7"/>
        <end position="68"/>
    </location>
</feature>
<dbReference type="PANTHER" id="PTHR34475">
    <property type="match status" value="1"/>
</dbReference>
<dbReference type="InterPro" id="IPR025194">
    <property type="entry name" value="RodZ-like_C"/>
</dbReference>
<evidence type="ECO:0000256" key="1">
    <source>
        <dbReference type="SAM" id="MobiDB-lite"/>
    </source>
</evidence>
<feature type="region of interest" description="Disordered" evidence="1">
    <location>
        <begin position="132"/>
        <end position="212"/>
    </location>
</feature>
<feature type="transmembrane region" description="Helical" evidence="2">
    <location>
        <begin position="105"/>
        <end position="126"/>
    </location>
</feature>
<keyword evidence="2" id="KW-0812">Transmembrane</keyword>
<feature type="region of interest" description="Disordered" evidence="1">
    <location>
        <begin position="316"/>
        <end position="343"/>
    </location>
</feature>
<dbReference type="SUPFAM" id="SSF47413">
    <property type="entry name" value="lambda repressor-like DNA-binding domains"/>
    <property type="match status" value="1"/>
</dbReference>
<dbReference type="EMBL" id="JAGGLD010000003">
    <property type="protein sequence ID" value="MBP2001049.1"/>
    <property type="molecule type" value="Genomic_DNA"/>
</dbReference>
<feature type="compositionally biased region" description="Polar residues" evidence="1">
    <location>
        <begin position="132"/>
        <end position="147"/>
    </location>
</feature>
<dbReference type="InterPro" id="IPR010982">
    <property type="entry name" value="Lambda_DNA-bd_dom_sf"/>
</dbReference>
<proteinExistence type="predicted"/>
<reference evidence="4 5" key="1">
    <citation type="submission" date="2021-03" db="EMBL/GenBank/DDBJ databases">
        <title>Genomic Encyclopedia of Type Strains, Phase IV (KMG-IV): sequencing the most valuable type-strain genomes for metagenomic binning, comparative biology and taxonomic classification.</title>
        <authorList>
            <person name="Goeker M."/>
        </authorList>
    </citation>
    <scope>NUCLEOTIDE SEQUENCE [LARGE SCALE GENOMIC DNA]</scope>
    <source>
        <strain evidence="4 5">DSM 26806</strain>
    </source>
</reference>
<evidence type="ECO:0000259" key="3">
    <source>
        <dbReference type="SMART" id="SM00530"/>
    </source>
</evidence>
<keyword evidence="5" id="KW-1185">Reference proteome</keyword>
<organism evidence="4 5">
    <name type="scientific">Paenibacillus shirakamiensis</name>
    <dbReference type="NCBI Taxonomy" id="1265935"/>
    <lineage>
        <taxon>Bacteria</taxon>
        <taxon>Bacillati</taxon>
        <taxon>Bacillota</taxon>
        <taxon>Bacilli</taxon>
        <taxon>Bacillales</taxon>
        <taxon>Paenibacillaceae</taxon>
        <taxon>Paenibacillus</taxon>
    </lineage>
</organism>
<dbReference type="Pfam" id="PF13413">
    <property type="entry name" value="HTH_25"/>
    <property type="match status" value="1"/>
</dbReference>
<keyword evidence="2" id="KW-0472">Membrane</keyword>
<comment type="caution">
    <text evidence="4">The sequence shown here is derived from an EMBL/GenBank/DDBJ whole genome shotgun (WGS) entry which is preliminary data.</text>
</comment>
<gene>
    <name evidence="4" type="ORF">J2Z69_002092</name>
</gene>
<dbReference type="InterPro" id="IPR050400">
    <property type="entry name" value="Bact_Cytoskel_RodZ"/>
</dbReference>
<dbReference type="PANTHER" id="PTHR34475:SF1">
    <property type="entry name" value="CYTOSKELETON PROTEIN RODZ"/>
    <property type="match status" value="1"/>
</dbReference>
<feature type="compositionally biased region" description="Low complexity" evidence="1">
    <location>
        <begin position="177"/>
        <end position="186"/>
    </location>
</feature>
<keyword evidence="2" id="KW-1133">Transmembrane helix</keyword>
<dbReference type="SMART" id="SM00530">
    <property type="entry name" value="HTH_XRE"/>
    <property type="match status" value="1"/>
</dbReference>